<evidence type="ECO:0000313" key="3">
    <source>
        <dbReference type="Proteomes" id="UP000280696"/>
    </source>
</evidence>
<keyword evidence="3" id="KW-1185">Reference proteome</keyword>
<evidence type="ECO:0000313" key="2">
    <source>
        <dbReference type="EMBL" id="RKI91772.1"/>
    </source>
</evidence>
<keyword evidence="1 2" id="KW-0808">Transferase</keyword>
<dbReference type="Pfam" id="PF04488">
    <property type="entry name" value="Gly_transf_sug"/>
    <property type="match status" value="1"/>
</dbReference>
<dbReference type="AlphaFoldDB" id="A0A3A9AK05"/>
<gene>
    <name evidence="2" type="ORF">D7V94_09260</name>
</gene>
<dbReference type="GO" id="GO:0051999">
    <property type="term" value="P:mannosyl-inositol phosphorylceramide biosynthetic process"/>
    <property type="evidence" value="ECO:0007669"/>
    <property type="project" value="TreeGrafter"/>
</dbReference>
<dbReference type="GO" id="GO:0016020">
    <property type="term" value="C:membrane"/>
    <property type="evidence" value="ECO:0007669"/>
    <property type="project" value="GOC"/>
</dbReference>
<dbReference type="InterPro" id="IPR051706">
    <property type="entry name" value="Glycosyltransferase_domain"/>
</dbReference>
<evidence type="ECO:0000256" key="1">
    <source>
        <dbReference type="ARBA" id="ARBA00022679"/>
    </source>
</evidence>
<dbReference type="SUPFAM" id="SSF53448">
    <property type="entry name" value="Nucleotide-diphospho-sugar transferases"/>
    <property type="match status" value="1"/>
</dbReference>
<organism evidence="2 3">
    <name type="scientific">Parablautia intestinalis</name>
    <dbReference type="NCBI Taxonomy" id="2320100"/>
    <lineage>
        <taxon>Bacteria</taxon>
        <taxon>Bacillati</taxon>
        <taxon>Bacillota</taxon>
        <taxon>Clostridia</taxon>
        <taxon>Lachnospirales</taxon>
        <taxon>Lachnospiraceae</taxon>
        <taxon>Parablautia</taxon>
    </lineage>
</organism>
<dbReference type="PANTHER" id="PTHR32385:SF15">
    <property type="entry name" value="INOSITOL PHOSPHOCERAMIDE MANNOSYLTRANSFERASE 1"/>
    <property type="match status" value="1"/>
</dbReference>
<reference evidence="2 3" key="1">
    <citation type="submission" date="2018-09" db="EMBL/GenBank/DDBJ databases">
        <title>Murine metabolic-syndrome-specific gut microbial biobank.</title>
        <authorList>
            <person name="Liu C."/>
        </authorList>
    </citation>
    <scope>NUCLEOTIDE SEQUENCE [LARGE SCALE GENOMIC DNA]</scope>
    <source>
        <strain evidence="2 3">0.1xD8-82</strain>
    </source>
</reference>
<name>A0A3A9AK05_9FIRM</name>
<dbReference type="OrthoDB" id="9802881at2"/>
<dbReference type="PANTHER" id="PTHR32385">
    <property type="entry name" value="MANNOSYL PHOSPHORYLINOSITOL CERAMIDE SYNTHASE"/>
    <property type="match status" value="1"/>
</dbReference>
<dbReference type="RefSeq" id="WP_120469022.1">
    <property type="nucleotide sequence ID" value="NZ_CATJBT010000107.1"/>
</dbReference>
<dbReference type="InterPro" id="IPR029044">
    <property type="entry name" value="Nucleotide-diphossugar_trans"/>
</dbReference>
<dbReference type="Proteomes" id="UP000280696">
    <property type="component" value="Unassembled WGS sequence"/>
</dbReference>
<dbReference type="Gene3D" id="3.90.550.20">
    <property type="match status" value="1"/>
</dbReference>
<accession>A0A3A9AK05</accession>
<sequence length="255" mass="29945">MNRIPRVIHYGWFGGGKKSKFIEKCIASWKKYLPDYEIKEWNEENFPFQDFPFAREAYAAGKYAFVSDYLRSYVMYHHGGIYFDTDIEVLGNFEDKLEGAEFVIAFERPDTLMTGFMAAVPGNEIMRRFLAYYDSIGFYDEEGEMRLTPNTDLLGKLAVEFGMNPNGKYQELAGGIRIYPNEIFGGYNVYDMIYTITGNTVVVHHYTASWRTFWEEIPVKSKKLFLKLFGVESYRFMRKLKHKIKGDKERYEENS</sequence>
<dbReference type="EMBL" id="RAYQ01000008">
    <property type="protein sequence ID" value="RKI91772.1"/>
    <property type="molecule type" value="Genomic_DNA"/>
</dbReference>
<comment type="caution">
    <text evidence="2">The sequence shown here is derived from an EMBL/GenBank/DDBJ whole genome shotgun (WGS) entry which is preliminary data.</text>
</comment>
<dbReference type="InterPro" id="IPR007577">
    <property type="entry name" value="GlycoTrfase_DXD_sugar-bd_CS"/>
</dbReference>
<protein>
    <submittedName>
        <fullName evidence="2">Glycosyl transferase</fullName>
    </submittedName>
</protein>
<proteinExistence type="predicted"/>
<dbReference type="GO" id="GO:0000030">
    <property type="term" value="F:mannosyltransferase activity"/>
    <property type="evidence" value="ECO:0007669"/>
    <property type="project" value="TreeGrafter"/>
</dbReference>